<proteinExistence type="predicted"/>
<organism evidence="1">
    <name type="scientific">marine metagenome</name>
    <dbReference type="NCBI Taxonomy" id="408172"/>
    <lineage>
        <taxon>unclassified sequences</taxon>
        <taxon>metagenomes</taxon>
        <taxon>ecological metagenomes</taxon>
    </lineage>
</organism>
<dbReference type="PANTHER" id="PTHR30292">
    <property type="entry name" value="UNCHARACTERIZED PROTEIN YBGL-RELATED"/>
    <property type="match status" value="1"/>
</dbReference>
<name>A0A381XJP6_9ZZZZ</name>
<evidence type="ECO:0000313" key="1">
    <source>
        <dbReference type="EMBL" id="SVA64985.1"/>
    </source>
</evidence>
<dbReference type="EMBL" id="UINC01015431">
    <property type="protein sequence ID" value="SVA64985.1"/>
    <property type="molecule type" value="Genomic_DNA"/>
</dbReference>
<reference evidence="1" key="1">
    <citation type="submission" date="2018-05" db="EMBL/GenBank/DDBJ databases">
        <authorList>
            <person name="Lanie J.A."/>
            <person name="Ng W.-L."/>
            <person name="Kazmierczak K.M."/>
            <person name="Andrzejewski T.M."/>
            <person name="Davidsen T.M."/>
            <person name="Wayne K.J."/>
            <person name="Tettelin H."/>
            <person name="Glass J.I."/>
            <person name="Rusch D."/>
            <person name="Podicherti R."/>
            <person name="Tsui H.-C.T."/>
            <person name="Winkler M.E."/>
        </authorList>
    </citation>
    <scope>NUCLEOTIDE SEQUENCE</scope>
</reference>
<dbReference type="AlphaFoldDB" id="A0A381XJP6"/>
<dbReference type="InterPro" id="IPR005501">
    <property type="entry name" value="LamB/YcsF/PxpA-like"/>
</dbReference>
<accession>A0A381XJP6</accession>
<gene>
    <name evidence="1" type="ORF">METZ01_LOCUS117839</name>
</gene>
<dbReference type="InterPro" id="IPR011330">
    <property type="entry name" value="Glyco_hydro/deAcase_b/a-brl"/>
</dbReference>
<protein>
    <recommendedName>
        <fullName evidence="2">LamB/YcsF family protein</fullName>
    </recommendedName>
</protein>
<dbReference type="PANTHER" id="PTHR30292:SF0">
    <property type="entry name" value="5-OXOPROLINASE SUBUNIT A"/>
    <property type="match status" value="1"/>
</dbReference>
<dbReference type="GO" id="GO:0005975">
    <property type="term" value="P:carbohydrate metabolic process"/>
    <property type="evidence" value="ECO:0007669"/>
    <property type="project" value="InterPro"/>
</dbReference>
<dbReference type="SUPFAM" id="SSF88713">
    <property type="entry name" value="Glycoside hydrolase/deacetylase"/>
    <property type="match status" value="1"/>
</dbReference>
<dbReference type="Gene3D" id="3.20.20.370">
    <property type="entry name" value="Glycoside hydrolase/deacetylase"/>
    <property type="match status" value="1"/>
</dbReference>
<dbReference type="Pfam" id="PF03746">
    <property type="entry name" value="LamB_YcsF"/>
    <property type="match status" value="1"/>
</dbReference>
<sequence>MACEDIELATTLAKAINEISKDLIYLVPTGSKMEESAKKLNMKIACEIFADRNYEDDGNLVSRKKPNALITDPEEAKKHVLNMVKNQALNCYSGKQIPCEIDSVCIHGDNESSLATAKSIKDNLLENELILKPLSKMSKFL</sequence>
<evidence type="ECO:0008006" key="2">
    <source>
        <dbReference type="Google" id="ProtNLM"/>
    </source>
</evidence>